<gene>
    <name evidence="3" type="ORF">GCM10010833_29850</name>
</gene>
<dbReference type="Pfam" id="PF00583">
    <property type="entry name" value="Acetyltransf_1"/>
    <property type="match status" value="1"/>
</dbReference>
<sequence length="157" mass="17541">MTEEPRPPVQRRRRPARPTSKPKVIVPPKGGPKIDAARITLIAKRARKGKGDGNEGEYWEIQCDGKRAGEVFVNLIDEHPVGVHASLQIFLNAKAQGQGIGRVAYRLAADASRHDPIYLHMRKSNDASRIAAEHAGFFDVSQPEIIQRIMKRHRNSP</sequence>
<organism evidence="3 4">
    <name type="scientific">Blastomonas aquatica</name>
    <dbReference type="NCBI Taxonomy" id="1510276"/>
    <lineage>
        <taxon>Bacteria</taxon>
        <taxon>Pseudomonadati</taxon>
        <taxon>Pseudomonadota</taxon>
        <taxon>Alphaproteobacteria</taxon>
        <taxon>Sphingomonadales</taxon>
        <taxon>Sphingomonadaceae</taxon>
        <taxon>Blastomonas</taxon>
    </lineage>
</organism>
<proteinExistence type="predicted"/>
<feature type="region of interest" description="Disordered" evidence="1">
    <location>
        <begin position="1"/>
        <end position="32"/>
    </location>
</feature>
<dbReference type="Proteomes" id="UP000614261">
    <property type="component" value="Unassembled WGS sequence"/>
</dbReference>
<dbReference type="RefSeq" id="WP_188515253.1">
    <property type="nucleotide sequence ID" value="NZ_BMGD01000006.1"/>
</dbReference>
<dbReference type="InterPro" id="IPR000182">
    <property type="entry name" value="GNAT_dom"/>
</dbReference>
<dbReference type="SUPFAM" id="SSF55729">
    <property type="entry name" value="Acyl-CoA N-acyltransferases (Nat)"/>
    <property type="match status" value="1"/>
</dbReference>
<accession>A0ABQ1JR54</accession>
<evidence type="ECO:0000256" key="1">
    <source>
        <dbReference type="SAM" id="MobiDB-lite"/>
    </source>
</evidence>
<reference evidence="4" key="1">
    <citation type="journal article" date="2019" name="Int. J. Syst. Evol. Microbiol.">
        <title>The Global Catalogue of Microorganisms (GCM) 10K type strain sequencing project: providing services to taxonomists for standard genome sequencing and annotation.</title>
        <authorList>
            <consortium name="The Broad Institute Genomics Platform"/>
            <consortium name="The Broad Institute Genome Sequencing Center for Infectious Disease"/>
            <person name="Wu L."/>
            <person name="Ma J."/>
        </authorList>
    </citation>
    <scope>NUCLEOTIDE SEQUENCE [LARGE SCALE GENOMIC DNA]</scope>
    <source>
        <strain evidence="4">CGMCC 1.12851</strain>
    </source>
</reference>
<dbReference type="InterPro" id="IPR016181">
    <property type="entry name" value="Acyl_CoA_acyltransferase"/>
</dbReference>
<dbReference type="Gene3D" id="3.40.630.30">
    <property type="match status" value="1"/>
</dbReference>
<comment type="caution">
    <text evidence="3">The sequence shown here is derived from an EMBL/GenBank/DDBJ whole genome shotgun (WGS) entry which is preliminary data.</text>
</comment>
<feature type="domain" description="N-acetyltransferase" evidence="2">
    <location>
        <begin position="54"/>
        <end position="137"/>
    </location>
</feature>
<protein>
    <recommendedName>
        <fullName evidence="2">N-acetyltransferase domain-containing protein</fullName>
    </recommendedName>
</protein>
<name>A0ABQ1JR54_9SPHN</name>
<feature type="compositionally biased region" description="Low complexity" evidence="1">
    <location>
        <begin position="17"/>
        <end position="32"/>
    </location>
</feature>
<evidence type="ECO:0000313" key="3">
    <source>
        <dbReference type="EMBL" id="GGB72702.1"/>
    </source>
</evidence>
<evidence type="ECO:0000313" key="4">
    <source>
        <dbReference type="Proteomes" id="UP000614261"/>
    </source>
</evidence>
<evidence type="ECO:0000259" key="2">
    <source>
        <dbReference type="Pfam" id="PF00583"/>
    </source>
</evidence>
<keyword evidence="4" id="KW-1185">Reference proteome</keyword>
<dbReference type="EMBL" id="BMGD01000006">
    <property type="protein sequence ID" value="GGB72702.1"/>
    <property type="molecule type" value="Genomic_DNA"/>
</dbReference>